<proteinExistence type="predicted"/>
<protein>
    <submittedName>
        <fullName evidence="3">Uncharacterized protein</fullName>
    </submittedName>
</protein>
<keyword evidence="2" id="KW-0472">Membrane</keyword>
<evidence type="ECO:0000313" key="3">
    <source>
        <dbReference type="EMBL" id="CAD9362208.1"/>
    </source>
</evidence>
<keyword evidence="2" id="KW-1133">Transmembrane helix</keyword>
<evidence type="ECO:0000256" key="2">
    <source>
        <dbReference type="SAM" id="Phobius"/>
    </source>
</evidence>
<dbReference type="EMBL" id="HBGO01038893">
    <property type="protein sequence ID" value="CAD9362208.1"/>
    <property type="molecule type" value="Transcribed_RNA"/>
</dbReference>
<feature type="compositionally biased region" description="Basic and acidic residues" evidence="1">
    <location>
        <begin position="316"/>
        <end position="334"/>
    </location>
</feature>
<keyword evidence="2" id="KW-0812">Transmembrane</keyword>
<name>A0A7S2A9Q6_TRICV</name>
<accession>A0A7S2A9Q6</accession>
<feature type="compositionally biased region" description="Low complexity" evidence="1">
    <location>
        <begin position="335"/>
        <end position="346"/>
    </location>
</feature>
<feature type="region of interest" description="Disordered" evidence="1">
    <location>
        <begin position="296"/>
        <end position="465"/>
    </location>
</feature>
<sequence>MGKKGKKTQKPPAVDKLLMPAIGVAAAVLGYYFFQGVSLEIPRIDPTDELALREVFFGEGRGKNYAVLCNTLPADESKKPLPISSVFSDAAEDGSANADFVLLDCEHVLPDSGKTVAERFGINLKKRPTVFVSGKVGPPKQVPEKHLKTGNMLVKLLRQMLEPHAQKIENTKDLKVKCLNRDRCGLLLKGGKPEPYVKEAISNLLKKHPDVTFASVDSTVLLLSNLEEYLPEFVKGQHRFVVFEKVSGGLDVGGKDENETEDGGAKKEKEGRLVTSILPLNEGVSFNAMDRLVAGSKQGKAMKKIPALPNVKTRTKKLEEAERKKRQRYQDRQRQQSSSSSSSSHQSGGGPTGGAFTANDGSKEGRRLERERRRAEHMKQNDVKPKTPEEIAEMERRRRQRMAEEEAKWNIGAEDAPPEGDPVDEEEGGGDGEADYMDMDDGEEWADEDGDGGDDEDDEDVIDLD</sequence>
<feature type="compositionally biased region" description="Acidic residues" evidence="1">
    <location>
        <begin position="416"/>
        <end position="465"/>
    </location>
</feature>
<gene>
    <name evidence="3" type="ORF">OSIN01602_LOCUS22530</name>
</gene>
<reference evidence="3" key="1">
    <citation type="submission" date="2021-01" db="EMBL/GenBank/DDBJ databases">
        <authorList>
            <person name="Corre E."/>
            <person name="Pelletier E."/>
            <person name="Niang G."/>
            <person name="Scheremetjew M."/>
            <person name="Finn R."/>
            <person name="Kale V."/>
            <person name="Holt S."/>
            <person name="Cochrane G."/>
            <person name="Meng A."/>
            <person name="Brown T."/>
            <person name="Cohen L."/>
        </authorList>
    </citation>
    <scope>NUCLEOTIDE SEQUENCE</scope>
    <source>
        <strain evidence="3">Grunow 1884</strain>
    </source>
</reference>
<evidence type="ECO:0000256" key="1">
    <source>
        <dbReference type="SAM" id="MobiDB-lite"/>
    </source>
</evidence>
<dbReference type="AlphaFoldDB" id="A0A7S2A9Q6"/>
<feature type="transmembrane region" description="Helical" evidence="2">
    <location>
        <begin position="12"/>
        <end position="34"/>
    </location>
</feature>
<organism evidence="3">
    <name type="scientific">Trieres chinensis</name>
    <name type="common">Marine centric diatom</name>
    <name type="synonym">Odontella sinensis</name>
    <dbReference type="NCBI Taxonomy" id="1514140"/>
    <lineage>
        <taxon>Eukaryota</taxon>
        <taxon>Sar</taxon>
        <taxon>Stramenopiles</taxon>
        <taxon>Ochrophyta</taxon>
        <taxon>Bacillariophyta</taxon>
        <taxon>Mediophyceae</taxon>
        <taxon>Biddulphiophycidae</taxon>
        <taxon>Eupodiscales</taxon>
        <taxon>Parodontellaceae</taxon>
        <taxon>Trieres</taxon>
    </lineage>
</organism>
<feature type="compositionally biased region" description="Basic and acidic residues" evidence="1">
    <location>
        <begin position="361"/>
        <end position="408"/>
    </location>
</feature>